<dbReference type="SUPFAM" id="SSF53448">
    <property type="entry name" value="Nucleotide-diphospho-sugar transferases"/>
    <property type="match status" value="1"/>
</dbReference>
<dbReference type="InterPro" id="IPR001173">
    <property type="entry name" value="Glyco_trans_2-like"/>
</dbReference>
<evidence type="ECO:0000313" key="3">
    <source>
        <dbReference type="EMBL" id="OGK51348.1"/>
    </source>
</evidence>
<dbReference type="Proteomes" id="UP000176480">
    <property type="component" value="Unassembled WGS sequence"/>
</dbReference>
<reference evidence="3 4" key="1">
    <citation type="journal article" date="2016" name="Nat. Commun.">
        <title>Thousands of microbial genomes shed light on interconnected biogeochemical processes in an aquifer system.</title>
        <authorList>
            <person name="Anantharaman K."/>
            <person name="Brown C.T."/>
            <person name="Hug L.A."/>
            <person name="Sharon I."/>
            <person name="Castelle C.J."/>
            <person name="Probst A.J."/>
            <person name="Thomas B.C."/>
            <person name="Singh A."/>
            <person name="Wilkins M.J."/>
            <person name="Karaoz U."/>
            <person name="Brodie E.L."/>
            <person name="Williams K.H."/>
            <person name="Hubbard S.S."/>
            <person name="Banfield J.F."/>
        </authorList>
    </citation>
    <scope>NUCLEOTIDE SEQUENCE [LARGE SCALE GENOMIC DNA]</scope>
</reference>
<dbReference type="EMBL" id="MGAR01000031">
    <property type="protein sequence ID" value="OGK51348.1"/>
    <property type="molecule type" value="Genomic_DNA"/>
</dbReference>
<dbReference type="Pfam" id="PF13632">
    <property type="entry name" value="Glyco_trans_2_3"/>
    <property type="match status" value="1"/>
</dbReference>
<evidence type="ECO:0000259" key="1">
    <source>
        <dbReference type="Pfam" id="PF00535"/>
    </source>
</evidence>
<dbReference type="AlphaFoldDB" id="A0A1F7J6Y4"/>
<evidence type="ECO:0000259" key="2">
    <source>
        <dbReference type="Pfam" id="PF13632"/>
    </source>
</evidence>
<dbReference type="STRING" id="1802067.A2966_04480"/>
<organism evidence="3 4">
    <name type="scientific">Candidatus Roizmanbacteria bacterium RIFCSPLOWO2_01_FULL_41_22</name>
    <dbReference type="NCBI Taxonomy" id="1802067"/>
    <lineage>
        <taxon>Bacteria</taxon>
        <taxon>Candidatus Roizmaniibacteriota</taxon>
    </lineage>
</organism>
<dbReference type="Gene3D" id="3.90.550.10">
    <property type="entry name" value="Spore Coat Polysaccharide Biosynthesis Protein SpsA, Chain A"/>
    <property type="match status" value="1"/>
</dbReference>
<protein>
    <recommendedName>
        <fullName evidence="1 2">Glycosyltransferase 2-like domain-containing protein</fullName>
    </recommendedName>
</protein>
<dbReference type="PANTHER" id="PTHR43179:SF7">
    <property type="entry name" value="RHAMNOSYLTRANSFERASE WBBL"/>
    <property type="match status" value="1"/>
</dbReference>
<feature type="domain" description="Glycosyltransferase 2-like" evidence="2">
    <location>
        <begin position="180"/>
        <end position="244"/>
    </location>
</feature>
<feature type="domain" description="Glycosyltransferase 2-like" evidence="1">
    <location>
        <begin position="5"/>
        <end position="141"/>
    </location>
</feature>
<accession>A0A1F7J6Y4</accession>
<dbReference type="Pfam" id="PF00535">
    <property type="entry name" value="Glycos_transf_2"/>
    <property type="match status" value="1"/>
</dbReference>
<dbReference type="InterPro" id="IPR029044">
    <property type="entry name" value="Nucleotide-diphossugar_trans"/>
</dbReference>
<sequence length="290" mass="33521">MVDLSVIVPSYNTKDITKQCIEALHQALSLQKITSEIIVVDNASTDGSREMLKRLPVKLIELPENKGYGVANNVGVKFAQGRYILFLNSDVMIKLVNFDDLIHYLHEHLEVAVLTVEVNLPSGGIDPASHRGFPTIWRTFCYFSKLEQYLGKIPLLRRSFGGYHLLHLDLNSEHEIDSPTGAFYLTRREVIEKVGGFDEQFFMYGEDLDLSYRIKKLGYKIMYIPRYRVLHLKHQSGLKNGHNQIRSQITKHFYQSMKIFYTKHYAQKNPAPVNSLVNFFIDLKLKLNRK</sequence>
<gene>
    <name evidence="3" type="ORF">A2966_04480</name>
</gene>
<evidence type="ECO:0000313" key="4">
    <source>
        <dbReference type="Proteomes" id="UP000176480"/>
    </source>
</evidence>
<dbReference type="CDD" id="cd04186">
    <property type="entry name" value="GT_2_like_c"/>
    <property type="match status" value="1"/>
</dbReference>
<comment type="caution">
    <text evidence="3">The sequence shown here is derived from an EMBL/GenBank/DDBJ whole genome shotgun (WGS) entry which is preliminary data.</text>
</comment>
<dbReference type="PANTHER" id="PTHR43179">
    <property type="entry name" value="RHAMNOSYLTRANSFERASE WBBL"/>
    <property type="match status" value="1"/>
</dbReference>
<proteinExistence type="predicted"/>
<name>A0A1F7J6Y4_9BACT</name>